<gene>
    <name evidence="2" type="ORF">BD324DRAFT_613801</name>
</gene>
<feature type="region of interest" description="Disordered" evidence="1">
    <location>
        <begin position="1"/>
        <end position="23"/>
    </location>
</feature>
<dbReference type="AlphaFoldDB" id="A0A1Y1UTA4"/>
<evidence type="ECO:0000313" key="3">
    <source>
        <dbReference type="Proteomes" id="UP000193218"/>
    </source>
</evidence>
<dbReference type="Proteomes" id="UP000193218">
    <property type="component" value="Unassembled WGS sequence"/>
</dbReference>
<dbReference type="GeneID" id="33556345"/>
<name>A0A1Y1UTA4_9TREE</name>
<protein>
    <recommendedName>
        <fullName evidence="4">Arrestin-like N-terminal domain-containing protein</fullName>
    </recommendedName>
</protein>
<comment type="caution">
    <text evidence="2">The sequence shown here is derived from an EMBL/GenBank/DDBJ whole genome shotgun (WGS) entry which is preliminary data.</text>
</comment>
<evidence type="ECO:0000256" key="1">
    <source>
        <dbReference type="SAM" id="MobiDB-lite"/>
    </source>
</evidence>
<dbReference type="RefSeq" id="XP_021874927.1">
    <property type="nucleotide sequence ID" value="XM_022014537.1"/>
</dbReference>
<accession>A0A1Y1UTA4</accession>
<evidence type="ECO:0000313" key="2">
    <source>
        <dbReference type="EMBL" id="ORX41248.1"/>
    </source>
</evidence>
<sequence length="526" mass="58527">MRLPFAPRKRVSTSSDRKVGSPPEIVLANKNHDRPWYGSVRTVGTESLDLEADLTIPSYGVIFLNPPEEAKIDAQLRDIEPVFDHILTGTFEISLPSHVQKATYNVIRIGVESISYLDMGPQRGIERDELFRREMVFDQSPQIIEGSITVGFSLIIPCSLALEDYHRDSSVLTSLYAVIDGKDVTPERIQSDFGSLSLSHKDQVASAKYPDPIANHAFRDRPKDQSSHSLAEITLTGQRIIERPLRMVHNPEPNGGVSILDEQIRGNLRAIGRYDIRLYSEIWTLASILKSTIAITDIAPDVTIFGFRVQVVQTNDMTSPRDGQTISKTTTVPIIQQGMNAQTLPRFPGVKAPALWRGTNAGGTDHEVFLVEAKGRIPTDTHLRPSTPPSVETPIKVSHRLGIEIYFSIAGEDASGNKLPGNVPGQLTVLSITKSVFMPSCWLMPDVLRLPKYDSETGHLCTHRQCTSVDLWDACACVLTDEQIEETFKRFAPKTTDGSEETRATTMRRKAEAEGRVWTIEEYPVE</sequence>
<proteinExistence type="predicted"/>
<dbReference type="OrthoDB" id="2586454at2759"/>
<dbReference type="InParanoid" id="A0A1Y1UTA4"/>
<evidence type="ECO:0008006" key="4">
    <source>
        <dbReference type="Google" id="ProtNLM"/>
    </source>
</evidence>
<reference evidence="2 3" key="1">
    <citation type="submission" date="2017-03" db="EMBL/GenBank/DDBJ databases">
        <title>Widespread Adenine N6-methylation of Active Genes in Fungi.</title>
        <authorList>
            <consortium name="DOE Joint Genome Institute"/>
            <person name="Mondo S.J."/>
            <person name="Dannebaum R.O."/>
            <person name="Kuo R.C."/>
            <person name="Louie K.B."/>
            <person name="Bewick A.J."/>
            <person name="Labutti K."/>
            <person name="Haridas S."/>
            <person name="Kuo A."/>
            <person name="Salamov A."/>
            <person name="Ahrendt S.R."/>
            <person name="Lau R."/>
            <person name="Bowen B.P."/>
            <person name="Lipzen A."/>
            <person name="Sullivan W."/>
            <person name="Andreopoulos W.B."/>
            <person name="Clum A."/>
            <person name="Lindquist E."/>
            <person name="Daum C."/>
            <person name="Northen T.R."/>
            <person name="Ramamoorthy G."/>
            <person name="Schmitz R.J."/>
            <person name="Gryganskyi A."/>
            <person name="Culley D."/>
            <person name="Magnuson J."/>
            <person name="James T.Y."/>
            <person name="O'Malley M.A."/>
            <person name="Stajich J.E."/>
            <person name="Spatafora J.W."/>
            <person name="Visel A."/>
            <person name="Grigoriev I.V."/>
        </authorList>
    </citation>
    <scope>NUCLEOTIDE SEQUENCE [LARGE SCALE GENOMIC DNA]</scope>
    <source>
        <strain evidence="2 3">NRRL Y-17943</strain>
    </source>
</reference>
<dbReference type="EMBL" id="NBSH01000001">
    <property type="protein sequence ID" value="ORX41248.1"/>
    <property type="molecule type" value="Genomic_DNA"/>
</dbReference>
<organism evidence="2 3">
    <name type="scientific">Kockovaella imperatae</name>
    <dbReference type="NCBI Taxonomy" id="4999"/>
    <lineage>
        <taxon>Eukaryota</taxon>
        <taxon>Fungi</taxon>
        <taxon>Dikarya</taxon>
        <taxon>Basidiomycota</taxon>
        <taxon>Agaricomycotina</taxon>
        <taxon>Tremellomycetes</taxon>
        <taxon>Tremellales</taxon>
        <taxon>Cuniculitremaceae</taxon>
        <taxon>Kockovaella</taxon>
    </lineage>
</organism>
<keyword evidence="3" id="KW-1185">Reference proteome</keyword>